<evidence type="ECO:0000313" key="3">
    <source>
        <dbReference type="Proteomes" id="UP000887116"/>
    </source>
</evidence>
<dbReference type="EMBL" id="BMAO01025295">
    <property type="protein sequence ID" value="GFR01700.1"/>
    <property type="molecule type" value="Genomic_DNA"/>
</dbReference>
<feature type="region of interest" description="Disordered" evidence="1">
    <location>
        <begin position="276"/>
        <end position="303"/>
    </location>
</feature>
<dbReference type="AlphaFoldDB" id="A0A8X6GGU5"/>
<feature type="region of interest" description="Disordered" evidence="1">
    <location>
        <begin position="329"/>
        <end position="413"/>
    </location>
</feature>
<name>A0A8X6GGU5_TRICU</name>
<evidence type="ECO:0000313" key="2">
    <source>
        <dbReference type="EMBL" id="GFR01700.1"/>
    </source>
</evidence>
<accession>A0A8X6GGU5</accession>
<feature type="compositionally biased region" description="Polar residues" evidence="1">
    <location>
        <begin position="388"/>
        <end position="403"/>
    </location>
</feature>
<organism evidence="2 3">
    <name type="scientific">Trichonephila clavata</name>
    <name type="common">Joro spider</name>
    <name type="synonym">Nephila clavata</name>
    <dbReference type="NCBI Taxonomy" id="2740835"/>
    <lineage>
        <taxon>Eukaryota</taxon>
        <taxon>Metazoa</taxon>
        <taxon>Ecdysozoa</taxon>
        <taxon>Arthropoda</taxon>
        <taxon>Chelicerata</taxon>
        <taxon>Arachnida</taxon>
        <taxon>Araneae</taxon>
        <taxon>Araneomorphae</taxon>
        <taxon>Entelegynae</taxon>
        <taxon>Araneoidea</taxon>
        <taxon>Nephilidae</taxon>
        <taxon>Trichonephila</taxon>
    </lineage>
</organism>
<sequence>MASNYGVFIRSTQNNDEIIEACNNLIKDTKSHGRILKVRKDSIYGGLKVYFSEESLIQELLQKRFLYKWGDLSTIHPLISHFTVHDVSFSISEEKFVENLRKKIGDDLGPVLEVSNIPFSKQFPDIGSGNWRVTLDIPEIEDLDIFKNVGLPDDYSIDIPETLEKSSVTFHCIHCDKDGHSQWRCKMKKVDTPADVHRSSISQSIKQEDSPKPSPSTKPRFFIRDLQEEQEKDSSSKSKPLLARKKIREFESTIGQEEASRYCNSFPLAENIVKKETEDSVEGKFPVKRPLSSDEEEDDDEPSAKITAISFQNRIPVHKGNDNLIENYSKASSTTKDDSEIEVINESTLSKDKPNVSGSVERTSKHSAEDSVSTSNQPEAIAYEVKSEQPSLDGNNSDSNSATPVRKRRKPTQGIPVVIPERIKEIINKIPGNVLNVVQLEAFLNHVKKKSKPCTFAKIYTPDVEGLKRQLEEISRQYYLIPERGTNEELQFMKWFVNTLNRYDGAPSTPRKRKH</sequence>
<proteinExistence type="predicted"/>
<reference evidence="2" key="1">
    <citation type="submission" date="2020-07" db="EMBL/GenBank/DDBJ databases">
        <title>Multicomponent nature underlies the extraordinary mechanical properties of spider dragline silk.</title>
        <authorList>
            <person name="Kono N."/>
            <person name="Nakamura H."/>
            <person name="Mori M."/>
            <person name="Yoshida Y."/>
            <person name="Ohtoshi R."/>
            <person name="Malay A.D."/>
            <person name="Moran D.A.P."/>
            <person name="Tomita M."/>
            <person name="Numata K."/>
            <person name="Arakawa K."/>
        </authorList>
    </citation>
    <scope>NUCLEOTIDE SEQUENCE</scope>
</reference>
<dbReference type="Proteomes" id="UP000887116">
    <property type="component" value="Unassembled WGS sequence"/>
</dbReference>
<dbReference type="OrthoDB" id="6425413at2759"/>
<gene>
    <name evidence="2" type="primary">AVEN_68489_1</name>
    <name evidence="2" type="ORF">TNCT_493731</name>
</gene>
<comment type="caution">
    <text evidence="2">The sequence shown here is derived from an EMBL/GenBank/DDBJ whole genome shotgun (WGS) entry which is preliminary data.</text>
</comment>
<protein>
    <submittedName>
        <fullName evidence="2">Uncharacterized protein</fullName>
    </submittedName>
</protein>
<keyword evidence="3" id="KW-1185">Reference proteome</keyword>
<evidence type="ECO:0000256" key="1">
    <source>
        <dbReference type="SAM" id="MobiDB-lite"/>
    </source>
</evidence>
<feature type="region of interest" description="Disordered" evidence="1">
    <location>
        <begin position="194"/>
        <end position="219"/>
    </location>
</feature>